<reference evidence="2 3" key="1">
    <citation type="submission" date="2016-04" db="EMBL/GenBank/DDBJ databases">
        <authorList>
            <person name="Chen L."/>
            <person name="Zhuang W."/>
            <person name="Wang G."/>
        </authorList>
    </citation>
    <scope>NUCLEOTIDE SEQUENCE [LARGE SCALE GENOMIC DNA]</scope>
    <source>
        <strain evidence="3">GR20</strain>
    </source>
</reference>
<keyword evidence="1" id="KW-0732">Signal</keyword>
<dbReference type="RefSeq" id="WP_014220701.1">
    <property type="nucleotide sequence ID" value="NZ_LWBO01000044.1"/>
</dbReference>
<evidence type="ECO:0000256" key="1">
    <source>
        <dbReference type="SAM" id="SignalP"/>
    </source>
</evidence>
<name>A0ABX3NR96_9BACT</name>
<proteinExistence type="predicted"/>
<dbReference type="Proteomes" id="UP000192277">
    <property type="component" value="Unassembled WGS sequence"/>
</dbReference>
<gene>
    <name evidence="2" type="ORF">A4D02_12595</name>
</gene>
<organism evidence="2 3">
    <name type="scientific">Niastella koreensis</name>
    <dbReference type="NCBI Taxonomy" id="354356"/>
    <lineage>
        <taxon>Bacteria</taxon>
        <taxon>Pseudomonadati</taxon>
        <taxon>Bacteroidota</taxon>
        <taxon>Chitinophagia</taxon>
        <taxon>Chitinophagales</taxon>
        <taxon>Chitinophagaceae</taxon>
        <taxon>Niastella</taxon>
    </lineage>
</organism>
<feature type="chain" id="PRO_5047544843" evidence="1">
    <location>
        <begin position="24"/>
        <end position="178"/>
    </location>
</feature>
<protein>
    <submittedName>
        <fullName evidence="2">Uncharacterized protein</fullName>
    </submittedName>
</protein>
<evidence type="ECO:0000313" key="2">
    <source>
        <dbReference type="EMBL" id="OQP42407.1"/>
    </source>
</evidence>
<keyword evidence="3" id="KW-1185">Reference proteome</keyword>
<sequence length="178" mass="20626">MKRVLPILPLLAFLTTATLQSKAQVSVSVNIGAQPQWAPAGYASADYYYLPDIECYYYVPQRQFVYLNGPNWVFSYNLPARCRDYDLYSGYKVVCNSPRPYTHFYNDRVVYARYRGYYGHQPVIRDCGPRGGYYRESYYGGPRGHAYGHYEGRGYEDRGYEEHGRGHGYGHGHGRHGW</sequence>
<evidence type="ECO:0000313" key="3">
    <source>
        <dbReference type="Proteomes" id="UP000192277"/>
    </source>
</evidence>
<feature type="signal peptide" evidence="1">
    <location>
        <begin position="1"/>
        <end position="23"/>
    </location>
</feature>
<comment type="caution">
    <text evidence="2">The sequence shown here is derived from an EMBL/GenBank/DDBJ whole genome shotgun (WGS) entry which is preliminary data.</text>
</comment>
<accession>A0ABX3NR96</accession>
<dbReference type="EMBL" id="LWBO01000044">
    <property type="protein sequence ID" value="OQP42407.1"/>
    <property type="molecule type" value="Genomic_DNA"/>
</dbReference>